<keyword evidence="1" id="KW-0540">Nuclease</keyword>
<feature type="domain" description="XPG-I" evidence="4">
    <location>
        <begin position="109"/>
        <end position="185"/>
    </location>
</feature>
<organism evidence="6 7">
    <name type="scientific">Exophiala mesophila</name>
    <name type="common">Black yeast-like fungus</name>
    <dbReference type="NCBI Taxonomy" id="212818"/>
    <lineage>
        <taxon>Eukaryota</taxon>
        <taxon>Fungi</taxon>
        <taxon>Dikarya</taxon>
        <taxon>Ascomycota</taxon>
        <taxon>Pezizomycotina</taxon>
        <taxon>Eurotiomycetes</taxon>
        <taxon>Chaetothyriomycetidae</taxon>
        <taxon>Chaetothyriales</taxon>
        <taxon>Herpotrichiellaceae</taxon>
        <taxon>Exophiala</taxon>
    </lineage>
</organism>
<evidence type="ECO:0000313" key="7">
    <source>
        <dbReference type="Proteomes" id="UP000288859"/>
    </source>
</evidence>
<dbReference type="CDD" id="cd09906">
    <property type="entry name" value="H3TH_YEN1"/>
    <property type="match status" value="1"/>
</dbReference>
<feature type="region of interest" description="Disordered" evidence="3">
    <location>
        <begin position="504"/>
        <end position="567"/>
    </location>
</feature>
<feature type="region of interest" description="Disordered" evidence="3">
    <location>
        <begin position="585"/>
        <end position="604"/>
    </location>
</feature>
<dbReference type="PRINTS" id="PR00853">
    <property type="entry name" value="XPGRADSUPER"/>
</dbReference>
<evidence type="ECO:0000256" key="1">
    <source>
        <dbReference type="ARBA" id="ARBA00022722"/>
    </source>
</evidence>
<dbReference type="SMART" id="SM00484">
    <property type="entry name" value="XPGI"/>
    <property type="match status" value="1"/>
</dbReference>
<dbReference type="GO" id="GO:0006281">
    <property type="term" value="P:DNA repair"/>
    <property type="evidence" value="ECO:0007669"/>
    <property type="project" value="UniProtKB-ARBA"/>
</dbReference>
<evidence type="ECO:0000256" key="3">
    <source>
        <dbReference type="SAM" id="MobiDB-lite"/>
    </source>
</evidence>
<dbReference type="PANTHER" id="PTHR11081">
    <property type="entry name" value="FLAP ENDONUCLEASE FAMILY MEMBER"/>
    <property type="match status" value="1"/>
</dbReference>
<comment type="caution">
    <text evidence="6">The sequence shown here is derived from an EMBL/GenBank/DDBJ whole genome shotgun (WGS) entry which is preliminary data.</text>
</comment>
<dbReference type="Pfam" id="PF00752">
    <property type="entry name" value="XPG_N"/>
    <property type="match status" value="1"/>
</dbReference>
<dbReference type="InterPro" id="IPR006085">
    <property type="entry name" value="XPG_DNA_repair_N"/>
</dbReference>
<dbReference type="AlphaFoldDB" id="A0A438MQR5"/>
<evidence type="ECO:0000259" key="4">
    <source>
        <dbReference type="SMART" id="SM00484"/>
    </source>
</evidence>
<feature type="compositionally biased region" description="Low complexity" evidence="3">
    <location>
        <begin position="593"/>
        <end position="603"/>
    </location>
</feature>
<dbReference type="InterPro" id="IPR036279">
    <property type="entry name" value="5-3_exonuclease_C_sf"/>
</dbReference>
<dbReference type="FunFam" id="3.40.50.1010:FF:000037">
    <property type="entry name" value="Rad2-like endonuclease, putative (AFU_orthologue AFUA_3G13260)"/>
    <property type="match status" value="1"/>
</dbReference>
<dbReference type="VEuPathDB" id="FungiDB:PV10_02860"/>
<feature type="compositionally biased region" description="Polar residues" evidence="3">
    <location>
        <begin position="411"/>
        <end position="423"/>
    </location>
</feature>
<dbReference type="SMART" id="SM00485">
    <property type="entry name" value="XPGN"/>
    <property type="match status" value="1"/>
</dbReference>
<dbReference type="SUPFAM" id="SSF47807">
    <property type="entry name" value="5' to 3' exonuclease, C-terminal subdomain"/>
    <property type="match status" value="1"/>
</dbReference>
<name>A0A438MQR5_EXOME</name>
<reference evidence="6 7" key="1">
    <citation type="submission" date="2017-03" db="EMBL/GenBank/DDBJ databases">
        <title>Genomes of endolithic fungi from Antarctica.</title>
        <authorList>
            <person name="Coleine C."/>
            <person name="Masonjones S."/>
            <person name="Stajich J.E."/>
        </authorList>
    </citation>
    <scope>NUCLEOTIDE SEQUENCE [LARGE SCALE GENOMIC DNA]</scope>
    <source>
        <strain evidence="6 7">CCFEE 6314</strain>
    </source>
</reference>
<dbReference type="Pfam" id="PF00867">
    <property type="entry name" value="XPG_I"/>
    <property type="match status" value="1"/>
</dbReference>
<protein>
    <recommendedName>
        <fullName evidence="8">XPG-I domain-containing protein</fullName>
    </recommendedName>
</protein>
<evidence type="ECO:0000313" key="6">
    <source>
        <dbReference type="EMBL" id="RVX65979.1"/>
    </source>
</evidence>
<evidence type="ECO:0000256" key="2">
    <source>
        <dbReference type="ARBA" id="ARBA00022801"/>
    </source>
</evidence>
<dbReference type="InterPro" id="IPR037316">
    <property type="entry name" value="Yen1_H3TH"/>
</dbReference>
<dbReference type="EMBL" id="NAJM01000072">
    <property type="protein sequence ID" value="RVX65979.1"/>
    <property type="molecule type" value="Genomic_DNA"/>
</dbReference>
<dbReference type="Proteomes" id="UP000288859">
    <property type="component" value="Unassembled WGS sequence"/>
</dbReference>
<evidence type="ECO:0008006" key="8">
    <source>
        <dbReference type="Google" id="ProtNLM"/>
    </source>
</evidence>
<feature type="domain" description="XPG N-terminal" evidence="5">
    <location>
        <begin position="1"/>
        <end position="95"/>
    </location>
</feature>
<sequence>MGIPGILKEIGKGERVALAKLAIEHFEKSHRPYRIAIDAAIWNFQHQAGQGGKNPALRTLFYRLLKLLALPIQPVFVYDGKNKPLTKRGKTVSKYGTCTSNETSKKLINAFRFPHHTAPGEAEAECAMLQRHGLVDAVMSQDVDAIMFGSAVTLRDWSKEATKHNNTPTHISLLDAERIQSRSGLDPAGMILVALLAGGDYDENGLPGFGPGIACEAARAGFGTDLLELVRTNDDVGLAEWRERLEYELETNISGFFKTKHKTAKVPSSFPDRRILSYYTNPAVTAPQDLPRLQKSWEEVWASSVDVNLLRRYVANTFEWNFKPGAYKFVRVMAPALLANDLRRGRPSQISSAEQITERRSHFVTDGIPELRLTVIPADLVGIDLDTEEDSPDYLVRLAAEEEDPELGPTNDATTSQAIQKSKSPPWLPWNQEKMWVSESIVRVGAKAVVEAWHQKQQEMAMDPVKFATRKCRQPKGPGKKIVNSGMKAGALLNYITISSSSQEEPCAVQASKSSPARKKTNPSSLNKSQPRHIAGAQPSPGVQDFFKTTKSKSPIKLGQEDSDPFETLSPALSEALELDLNKDNAAGKHSRPSTSTSNSSESILKVVRKTTKIKRQILEHEVGLGLSGHDRNPLQDPGRTLTKVSNIQAGVSVTLQEFSSSSALKSSDNSVVKDDAPQVSPQRSRRRARRIKGEQKGEQSLSSSKLVRPRGNIESFFLSRAADNTADEPQPVEGKDDRALSGEPWNGLALSLASIHSHPIPRSSLPGTWKESEAGLDDSSELTIIDLTSS</sequence>
<dbReference type="SUPFAM" id="SSF88723">
    <property type="entry name" value="PIN domain-like"/>
    <property type="match status" value="1"/>
</dbReference>
<dbReference type="InterPro" id="IPR041177">
    <property type="entry name" value="GEN1_C"/>
</dbReference>
<feature type="region of interest" description="Disordered" evidence="3">
    <location>
        <begin position="664"/>
        <end position="707"/>
    </location>
</feature>
<gene>
    <name evidence="6" type="ORF">B0A52_09905</name>
</gene>
<keyword evidence="2" id="KW-0378">Hydrolase</keyword>
<dbReference type="PANTHER" id="PTHR11081:SF75">
    <property type="entry name" value="ENDONUCLEASE, PUTATIVE (AFU_ORTHOLOGUE AFUA_3G13260)-RELATED"/>
    <property type="match status" value="1"/>
</dbReference>
<dbReference type="Gene3D" id="3.40.50.1010">
    <property type="entry name" value="5'-nuclease"/>
    <property type="match status" value="2"/>
</dbReference>
<dbReference type="CDD" id="cd09870">
    <property type="entry name" value="PIN_YEN1"/>
    <property type="match status" value="1"/>
</dbReference>
<dbReference type="InterPro" id="IPR006084">
    <property type="entry name" value="XPG/Rad2"/>
</dbReference>
<dbReference type="Pfam" id="PF18380">
    <property type="entry name" value="GEN1_C"/>
    <property type="match status" value="1"/>
</dbReference>
<dbReference type="GO" id="GO:0008821">
    <property type="term" value="F:crossover junction DNA endonuclease activity"/>
    <property type="evidence" value="ECO:0007669"/>
    <property type="project" value="InterPro"/>
</dbReference>
<dbReference type="InterPro" id="IPR029060">
    <property type="entry name" value="PIN-like_dom_sf"/>
</dbReference>
<accession>A0A438MQR5</accession>
<dbReference type="GO" id="GO:0017108">
    <property type="term" value="F:5'-flap endonuclease activity"/>
    <property type="evidence" value="ECO:0007669"/>
    <property type="project" value="TreeGrafter"/>
</dbReference>
<feature type="region of interest" description="Disordered" evidence="3">
    <location>
        <begin position="401"/>
        <end position="425"/>
    </location>
</feature>
<dbReference type="InterPro" id="IPR006086">
    <property type="entry name" value="XPG-I_dom"/>
</dbReference>
<evidence type="ECO:0000259" key="5">
    <source>
        <dbReference type="SMART" id="SM00485"/>
    </source>
</evidence>
<dbReference type="OrthoDB" id="2959108at2759"/>
<proteinExistence type="predicted"/>
<feature type="region of interest" description="Disordered" evidence="3">
    <location>
        <begin position="719"/>
        <end position="744"/>
    </location>
</feature>
<feature type="region of interest" description="Disordered" evidence="3">
    <location>
        <begin position="758"/>
        <end position="778"/>
    </location>
</feature>